<dbReference type="Proteomes" id="UP000324832">
    <property type="component" value="Unassembled WGS sequence"/>
</dbReference>
<feature type="chain" id="PRO_5023098925" evidence="1">
    <location>
        <begin position="18"/>
        <end position="111"/>
    </location>
</feature>
<proteinExistence type="predicted"/>
<evidence type="ECO:0000313" key="2">
    <source>
        <dbReference type="EMBL" id="VVC86898.1"/>
    </source>
</evidence>
<feature type="signal peptide" evidence="1">
    <location>
        <begin position="1"/>
        <end position="17"/>
    </location>
</feature>
<keyword evidence="1" id="KW-0732">Signal</keyword>
<gene>
    <name evidence="2" type="ORF">LSINAPIS_LOCUS634</name>
</gene>
<dbReference type="InterPro" id="IPR031734">
    <property type="entry name" value="MBF2"/>
</dbReference>
<protein>
    <submittedName>
        <fullName evidence="2">Uncharacterized protein</fullName>
    </submittedName>
</protein>
<evidence type="ECO:0000313" key="3">
    <source>
        <dbReference type="Proteomes" id="UP000324832"/>
    </source>
</evidence>
<keyword evidence="3" id="KW-1185">Reference proteome</keyword>
<dbReference type="EMBL" id="FZQP02000038">
    <property type="protein sequence ID" value="VVC86898.1"/>
    <property type="molecule type" value="Genomic_DNA"/>
</dbReference>
<sequence>MWSKIFVIGVLLVAVNCKSVIVGNTGNNGSVKKVFEKTFEASAIPLFKRVKDVDFEYAINDQVIKGISITDLLDSEAEPSITRGGIGFNYAHIKLRSVRGSGYKFLVELYA</sequence>
<dbReference type="AlphaFoldDB" id="A0A5E4PPN8"/>
<evidence type="ECO:0000256" key="1">
    <source>
        <dbReference type="SAM" id="SignalP"/>
    </source>
</evidence>
<reference evidence="2 3" key="1">
    <citation type="submission" date="2017-07" db="EMBL/GenBank/DDBJ databases">
        <authorList>
            <person name="Talla V."/>
            <person name="Backstrom N."/>
        </authorList>
    </citation>
    <scope>NUCLEOTIDE SEQUENCE [LARGE SCALE GENOMIC DNA]</scope>
</reference>
<organism evidence="2 3">
    <name type="scientific">Leptidea sinapis</name>
    <dbReference type="NCBI Taxonomy" id="189913"/>
    <lineage>
        <taxon>Eukaryota</taxon>
        <taxon>Metazoa</taxon>
        <taxon>Ecdysozoa</taxon>
        <taxon>Arthropoda</taxon>
        <taxon>Hexapoda</taxon>
        <taxon>Insecta</taxon>
        <taxon>Pterygota</taxon>
        <taxon>Neoptera</taxon>
        <taxon>Endopterygota</taxon>
        <taxon>Lepidoptera</taxon>
        <taxon>Glossata</taxon>
        <taxon>Ditrysia</taxon>
        <taxon>Papilionoidea</taxon>
        <taxon>Pieridae</taxon>
        <taxon>Dismorphiinae</taxon>
        <taxon>Leptidea</taxon>
    </lineage>
</organism>
<name>A0A5E4PPN8_9NEOP</name>
<dbReference type="Pfam" id="PF15868">
    <property type="entry name" value="MBF2"/>
    <property type="match status" value="1"/>
</dbReference>
<accession>A0A5E4PPN8</accession>